<feature type="compositionally biased region" description="Polar residues" evidence="1">
    <location>
        <begin position="598"/>
        <end position="613"/>
    </location>
</feature>
<proteinExistence type="predicted"/>
<evidence type="ECO:0000313" key="3">
    <source>
        <dbReference type="Proteomes" id="UP001303373"/>
    </source>
</evidence>
<protein>
    <submittedName>
        <fullName evidence="2">Uncharacterized protein</fullName>
    </submittedName>
</protein>
<reference evidence="2 3" key="1">
    <citation type="submission" date="2023-11" db="EMBL/GenBank/DDBJ databases">
        <title>An acidophilic fungus is an integral part of prey digestion in a carnivorous sundew plant.</title>
        <authorList>
            <person name="Tsai I.J."/>
        </authorList>
    </citation>
    <scope>NUCLEOTIDE SEQUENCE [LARGE SCALE GENOMIC DNA]</scope>
    <source>
        <strain evidence="2">169a</strain>
    </source>
</reference>
<evidence type="ECO:0000313" key="2">
    <source>
        <dbReference type="EMBL" id="WPH04127.1"/>
    </source>
</evidence>
<feature type="compositionally biased region" description="Basic and acidic residues" evidence="1">
    <location>
        <begin position="631"/>
        <end position="646"/>
    </location>
</feature>
<evidence type="ECO:0000256" key="1">
    <source>
        <dbReference type="SAM" id="MobiDB-lite"/>
    </source>
</evidence>
<dbReference type="Proteomes" id="UP001303373">
    <property type="component" value="Chromosome 12"/>
</dbReference>
<keyword evidence="3" id="KW-1185">Reference proteome</keyword>
<dbReference type="AlphaFoldDB" id="A0AAQ3MDN7"/>
<feature type="region of interest" description="Disordered" evidence="1">
    <location>
        <begin position="1"/>
        <end position="33"/>
    </location>
</feature>
<dbReference type="EMBL" id="CP138591">
    <property type="protein sequence ID" value="WPH04127.1"/>
    <property type="molecule type" value="Genomic_DNA"/>
</dbReference>
<sequence>MTDIQQWRRMIQPVRARTPMVEQDDNEDATTSPRRLLKPKFSSYFTAYGSSGNATKVATPVEEPSGGLYGLWRHDGPNPEPNADGLMDSVMCRLLGKPYDVLDVSFHGAILRIFESYRCISDENQRLQAQVAEQEIGQKALFEQMRSAQQQWHEERKEYKAEVKRLELLLAKGKRGLAEVTLARQDSVFRQRKSANITPKEGYDDGLETIFEFLEKTKRYEDKAWSSQRAAFRSRPVSPSRQMRRLSQQLASKMSMTNIHAELPFGTPPDVPRSKLVEATLEEIEAAESFHKPTGLKPPEPRASFSDDTGSTFSCLGDLLPDETTVESSGSASENESAAIKRIANVHARRRNLDQTKLLPKLMGLFDETSESQNLAVPPAVMIERPLPSLAKPALGDSKVVQSSPITNQPSLRAKASVFLQRIKPTVSGEQSMPSGKRFSFEAGDDAHTLQESLNGDKPATEGRPPIRKSFSLSSLSALTHVAAQIKTESTVSPVNQIPRSERRVSKIPTPVHSFTLKARPRRKRETSSSSLVTAIQCPEGVSLRSNSISSSVYSSPTASIADLRHQPQCVGTWTRQVKVPSNVCSERMASRGHSIFGTVNPNNEVTNSPTRRATSRRYLDATGMMQNENTRPDSPTRRDSVEARS</sequence>
<gene>
    <name evidence="2" type="ORF">R9X50_00701200</name>
</gene>
<organism evidence="2 3">
    <name type="scientific">Acrodontium crateriforme</name>
    <dbReference type="NCBI Taxonomy" id="150365"/>
    <lineage>
        <taxon>Eukaryota</taxon>
        <taxon>Fungi</taxon>
        <taxon>Dikarya</taxon>
        <taxon>Ascomycota</taxon>
        <taxon>Pezizomycotina</taxon>
        <taxon>Dothideomycetes</taxon>
        <taxon>Dothideomycetidae</taxon>
        <taxon>Mycosphaerellales</taxon>
        <taxon>Teratosphaeriaceae</taxon>
        <taxon>Acrodontium</taxon>
    </lineage>
</organism>
<accession>A0AAQ3MDN7</accession>
<name>A0AAQ3MDN7_9PEZI</name>
<feature type="region of interest" description="Disordered" evidence="1">
    <location>
        <begin position="596"/>
        <end position="646"/>
    </location>
</feature>